<dbReference type="CDD" id="cd16714">
    <property type="entry name" value="RING-HC_BIRC4_8"/>
    <property type="match status" value="1"/>
</dbReference>
<evidence type="ECO:0000256" key="6">
    <source>
        <dbReference type="ARBA" id="ARBA00022490"/>
    </source>
</evidence>
<dbReference type="InterPro" id="IPR050784">
    <property type="entry name" value="IAP"/>
</dbReference>
<feature type="domain" description="RING-type" evidence="23">
    <location>
        <begin position="481"/>
        <end position="516"/>
    </location>
</feature>
<evidence type="ECO:0000256" key="17">
    <source>
        <dbReference type="ARBA" id="ARBA00044224"/>
    </source>
</evidence>
<keyword evidence="10" id="KW-0479">Metal-binding</keyword>
<dbReference type="GO" id="GO:0051726">
    <property type="term" value="P:regulation of cell cycle"/>
    <property type="evidence" value="ECO:0007669"/>
    <property type="project" value="TreeGrafter"/>
</dbReference>
<dbReference type="Pfam" id="PF21290">
    <property type="entry name" value="UBA_BIRC2-3"/>
    <property type="match status" value="1"/>
</dbReference>
<dbReference type="SUPFAM" id="SSF57924">
    <property type="entry name" value="Inhibitor of apoptosis (IAP) repeat"/>
    <property type="match status" value="3"/>
</dbReference>
<keyword evidence="8" id="KW-0879">Wnt signaling pathway</keyword>
<reference evidence="25" key="1">
    <citation type="submission" date="2025-08" db="UniProtKB">
        <authorList>
            <consortium name="RefSeq"/>
        </authorList>
    </citation>
    <scope>IDENTIFICATION</scope>
    <source>
        <tissue evidence="25">Muscle</tissue>
    </source>
</reference>
<dbReference type="InterPro" id="IPR001370">
    <property type="entry name" value="BIR_rpt"/>
</dbReference>
<dbReference type="CTD" id="331"/>
<dbReference type="PROSITE" id="PS01282">
    <property type="entry name" value="BIR_REPEAT_1"/>
    <property type="match status" value="2"/>
</dbReference>
<feature type="coiled-coil region" evidence="22">
    <location>
        <begin position="426"/>
        <end position="478"/>
    </location>
</feature>
<dbReference type="GO" id="GO:0005634">
    <property type="term" value="C:nucleus"/>
    <property type="evidence" value="ECO:0007669"/>
    <property type="project" value="TreeGrafter"/>
</dbReference>
<comment type="subcellular location">
    <subcellularLocation>
        <location evidence="2">Cytoplasm</location>
    </subcellularLocation>
</comment>
<evidence type="ECO:0000256" key="19">
    <source>
        <dbReference type="ARBA" id="ARBA00054929"/>
    </source>
</evidence>
<dbReference type="Gene3D" id="3.30.40.10">
    <property type="entry name" value="Zinc/RING finger domain, C3HC4 (zinc finger)"/>
    <property type="match status" value="1"/>
</dbReference>
<dbReference type="PROSITE" id="PS50089">
    <property type="entry name" value="ZF_RING_2"/>
    <property type="match status" value="1"/>
</dbReference>
<dbReference type="FunFam" id="1.10.1170.10:FF:000002">
    <property type="entry name" value="Baculoviral IAP repeat containing 7"/>
    <property type="match status" value="1"/>
</dbReference>
<dbReference type="RefSeq" id="XP_039243751.1">
    <property type="nucleotide sequence ID" value="XM_039387817.1"/>
</dbReference>
<evidence type="ECO:0000313" key="25">
    <source>
        <dbReference type="RefSeq" id="XP_039243751.1"/>
    </source>
</evidence>
<proteinExistence type="inferred from homology"/>
<dbReference type="Proteomes" id="UP000504627">
    <property type="component" value="Unplaced"/>
</dbReference>
<evidence type="ECO:0000256" key="2">
    <source>
        <dbReference type="ARBA" id="ARBA00004496"/>
    </source>
</evidence>
<keyword evidence="12 21" id="KW-0863">Zinc-finger</keyword>
<evidence type="ECO:0000256" key="13">
    <source>
        <dbReference type="ARBA" id="ARBA00022786"/>
    </source>
</evidence>
<dbReference type="EC" id="2.3.2.27" evidence="4"/>
<sequence>MGVICPSVCETKPDILCLGNLKESSAYAEMTCNIPHNSDCATPDTDCGQEWAQERCRLGTFVGFPLGCPVSALALARAGFVYTGEGDKVKCFSCHATIEGWASGDSAVERHKQLSPNCKFITDSAFLEDDVDPVGQNYQHRTENGSSNSALLCALDDPEVEADYLLRTRQVVDMSDTLYPRNPAMCSEETRLKSFHNWPLNDQLTPQELANAGFYYTGVGDQVACFCCGGKLKNWEPTDRAWSEHKRHFPKCLFVLGRDVGNVPSESIPDEFGISGLNNAQHPRNPSMAKYGRRLQTFLSWIYPVDKEQLAEAGFYSVGNGDHVVCFHCGGGLREWKENEDPWDQHAKWFPGCRFLSKEKGIEFINNVHLRDTCSDPTTEAAEGTILPKDGLLQNPLVQSAIAMGFSLSEIRNTMEKRLQMTGESHTSVEDLVADLSAQKENTREEEPNEIPIEQDELIQLQNLYLSTEEKLRRLQEEKLCKICMAKDVSVVFIPCGHLVACKECAQVLSECPLCRTDIMRKQDIFMY</sequence>
<evidence type="ECO:0000256" key="7">
    <source>
        <dbReference type="ARBA" id="ARBA00022679"/>
    </source>
</evidence>
<dbReference type="Gene3D" id="1.10.8.10">
    <property type="entry name" value="DNA helicase RuvA subunit, C-terminal domain"/>
    <property type="match status" value="1"/>
</dbReference>
<dbReference type="GO" id="GO:0005737">
    <property type="term" value="C:cytoplasm"/>
    <property type="evidence" value="ECO:0007669"/>
    <property type="project" value="UniProtKB-SubCell"/>
</dbReference>
<dbReference type="FunFam" id="1.10.1170.10:FF:000003">
    <property type="entry name" value="E3 ubiquitin-protein ligase XIAP"/>
    <property type="match status" value="1"/>
</dbReference>
<dbReference type="InterPro" id="IPR001841">
    <property type="entry name" value="Znf_RING"/>
</dbReference>
<dbReference type="FunFam" id="1.10.1170.10:FF:000008">
    <property type="entry name" value="Putative e3 ubiquitin-protein ligase xiap"/>
    <property type="match status" value="1"/>
</dbReference>
<dbReference type="PANTHER" id="PTHR10044:SF115">
    <property type="entry name" value="E3 UBIQUITIN-PROTEIN LIGASE XIAP"/>
    <property type="match status" value="1"/>
</dbReference>
<dbReference type="GO" id="GO:0016055">
    <property type="term" value="P:Wnt signaling pathway"/>
    <property type="evidence" value="ECO:0007669"/>
    <property type="project" value="UniProtKB-KW"/>
</dbReference>
<dbReference type="Pfam" id="PF13920">
    <property type="entry name" value="zf-C3HC4_3"/>
    <property type="match status" value="1"/>
</dbReference>
<evidence type="ECO:0000256" key="14">
    <source>
        <dbReference type="ARBA" id="ARBA00022833"/>
    </source>
</evidence>
<evidence type="ECO:0000256" key="5">
    <source>
        <dbReference type="ARBA" id="ARBA00022473"/>
    </source>
</evidence>
<comment type="catalytic activity">
    <reaction evidence="1">
        <text>S-ubiquitinyl-[E2 ubiquitin-conjugating enzyme]-L-cysteine + [acceptor protein]-L-lysine = [E2 ubiquitin-conjugating enzyme]-L-cysteine + N(6)-ubiquitinyl-[acceptor protein]-L-lysine.</text>
        <dbReference type="EC" id="2.3.2.27"/>
    </reaction>
</comment>
<evidence type="ECO:0000256" key="4">
    <source>
        <dbReference type="ARBA" id="ARBA00012483"/>
    </source>
</evidence>
<dbReference type="GO" id="GO:0008270">
    <property type="term" value="F:zinc ion binding"/>
    <property type="evidence" value="ECO:0007669"/>
    <property type="project" value="UniProtKB-KW"/>
</dbReference>
<dbReference type="PANTHER" id="PTHR10044">
    <property type="entry name" value="INHIBITOR OF APOPTOSIS"/>
    <property type="match status" value="1"/>
</dbReference>
<keyword evidence="9" id="KW-0053">Apoptosis</keyword>
<evidence type="ECO:0000256" key="12">
    <source>
        <dbReference type="ARBA" id="ARBA00022771"/>
    </source>
</evidence>
<keyword evidence="14" id="KW-0862">Zinc</keyword>
<dbReference type="PROSITE" id="PS50143">
    <property type="entry name" value="BIR_REPEAT_2"/>
    <property type="match status" value="3"/>
</dbReference>
<evidence type="ECO:0000256" key="18">
    <source>
        <dbReference type="ARBA" id="ARBA00044244"/>
    </source>
</evidence>
<dbReference type="InterPro" id="IPR013083">
    <property type="entry name" value="Znf_RING/FYVE/PHD"/>
</dbReference>
<keyword evidence="24" id="KW-1185">Reference proteome</keyword>
<keyword evidence="5" id="KW-0217">Developmental protein</keyword>
<keyword evidence="11" id="KW-0677">Repeat</keyword>
<dbReference type="GO" id="GO:0043066">
    <property type="term" value="P:negative regulation of apoptotic process"/>
    <property type="evidence" value="ECO:0007669"/>
    <property type="project" value="TreeGrafter"/>
</dbReference>
<evidence type="ECO:0000256" key="22">
    <source>
        <dbReference type="SAM" id="Coils"/>
    </source>
</evidence>
<dbReference type="SMART" id="SM00184">
    <property type="entry name" value="RING"/>
    <property type="match status" value="1"/>
</dbReference>
<dbReference type="InterPro" id="IPR048875">
    <property type="entry name" value="BIRC2-3-like_UBA"/>
</dbReference>
<gene>
    <name evidence="25" type="primary">LOC113985623</name>
</gene>
<comment type="similarity">
    <text evidence="3">Belongs to the IAP family.</text>
</comment>
<dbReference type="FunFam" id="1.10.8.10:FF:000084">
    <property type="entry name" value="E3 ubiquitin-protein ligase XIAP"/>
    <property type="match status" value="1"/>
</dbReference>
<evidence type="ECO:0000256" key="11">
    <source>
        <dbReference type="ARBA" id="ARBA00022737"/>
    </source>
</evidence>
<keyword evidence="13" id="KW-0833">Ubl conjugation pathway</keyword>
<accession>A0A7R5KR49</accession>
<evidence type="ECO:0000256" key="3">
    <source>
        <dbReference type="ARBA" id="ARBA00006672"/>
    </source>
</evidence>
<evidence type="ECO:0000256" key="16">
    <source>
        <dbReference type="ARBA" id="ARBA00044214"/>
    </source>
</evidence>
<keyword evidence="22" id="KW-0175">Coiled coil</keyword>
<evidence type="ECO:0000256" key="8">
    <source>
        <dbReference type="ARBA" id="ARBA00022687"/>
    </source>
</evidence>
<dbReference type="SMART" id="SM00238">
    <property type="entry name" value="BIR"/>
    <property type="match status" value="3"/>
</dbReference>
<dbReference type="GO" id="GO:0043027">
    <property type="term" value="F:cysteine-type endopeptidase inhibitor activity involved in apoptotic process"/>
    <property type="evidence" value="ECO:0007669"/>
    <property type="project" value="TreeGrafter"/>
</dbReference>
<evidence type="ECO:0000256" key="15">
    <source>
        <dbReference type="ARBA" id="ARBA00044089"/>
    </source>
</evidence>
<dbReference type="Pfam" id="PF00653">
    <property type="entry name" value="BIR"/>
    <property type="match status" value="3"/>
</dbReference>
<keyword evidence="7" id="KW-0808">Transferase</keyword>
<organism evidence="24 25">
    <name type="scientific">Pipra filicauda</name>
    <name type="common">Wire-tailed manakin</name>
    <dbReference type="NCBI Taxonomy" id="649802"/>
    <lineage>
        <taxon>Eukaryota</taxon>
        <taxon>Metazoa</taxon>
        <taxon>Chordata</taxon>
        <taxon>Craniata</taxon>
        <taxon>Vertebrata</taxon>
        <taxon>Euteleostomi</taxon>
        <taxon>Archelosauria</taxon>
        <taxon>Archosauria</taxon>
        <taxon>Dinosauria</taxon>
        <taxon>Saurischia</taxon>
        <taxon>Theropoda</taxon>
        <taxon>Coelurosauria</taxon>
        <taxon>Aves</taxon>
        <taxon>Neognathae</taxon>
        <taxon>Neoaves</taxon>
        <taxon>Telluraves</taxon>
        <taxon>Australaves</taxon>
        <taxon>Passeriformes</taxon>
        <taxon>Pipridae</taxon>
        <taxon>Pipra</taxon>
    </lineage>
</organism>
<evidence type="ECO:0000256" key="20">
    <source>
        <dbReference type="ARBA" id="ARBA00063257"/>
    </source>
</evidence>
<comment type="subunit">
    <text evidence="20">Monomer, and homodimer.</text>
</comment>
<dbReference type="GO" id="GO:0006915">
    <property type="term" value="P:apoptotic process"/>
    <property type="evidence" value="ECO:0007669"/>
    <property type="project" value="UniProtKB-KW"/>
</dbReference>
<evidence type="ECO:0000256" key="10">
    <source>
        <dbReference type="ARBA" id="ARBA00022723"/>
    </source>
</evidence>
<dbReference type="FunFam" id="1.10.1170.10:FF:000011">
    <property type="entry name" value="E3 ubiquitin-protein ligase XIAP"/>
    <property type="match status" value="1"/>
</dbReference>
<evidence type="ECO:0000256" key="21">
    <source>
        <dbReference type="PROSITE-ProRule" id="PRU00175"/>
    </source>
</evidence>
<dbReference type="Gene3D" id="1.10.1170.10">
    <property type="entry name" value="Inhibitor Of Apoptosis Protein (2mihbC-IAP-1), Chain A"/>
    <property type="match status" value="3"/>
</dbReference>
<dbReference type="GeneID" id="113985623"/>
<dbReference type="GO" id="GO:0031398">
    <property type="term" value="P:positive regulation of protein ubiquitination"/>
    <property type="evidence" value="ECO:0007669"/>
    <property type="project" value="TreeGrafter"/>
</dbReference>
<comment type="function">
    <text evidence="19">Multi-functional protein which regulates not only caspases and apoptosis, but also acts as an E3 ubiquitin-protein ligase mediating ubiquitination and subsequent proteasomal degradation of its target proteins. Acts as a direct caspase inhibitor. E3 ubiquitin-protein ligase that acts as an important regulator of innate immunity by mediating 'Lys-63'-linked polyubiquitination of ripk2 downstream of NOD1 and NOD2, thereby transforming ripk2 into a scaffolding protein for downstream effectors, ultimately leading to activation of the NF-kappa-B and MAP kinases signaling. A key apoptotic suppressor in eggs. Acts as a positive regulator of Wnt signaling.</text>
</comment>
<dbReference type="AlphaFoldDB" id="A0A7R5KR49"/>
<name>A0A7R5KR49_9PASS</name>
<dbReference type="GO" id="GO:0090263">
    <property type="term" value="P:positive regulation of canonical Wnt signaling pathway"/>
    <property type="evidence" value="ECO:0007669"/>
    <property type="project" value="TreeGrafter"/>
</dbReference>
<dbReference type="CDD" id="cd00022">
    <property type="entry name" value="BIR"/>
    <property type="match status" value="3"/>
</dbReference>
<keyword evidence="6" id="KW-0963">Cytoplasm</keyword>
<dbReference type="FunFam" id="3.30.40.10:FF:000184">
    <property type="entry name" value="Baculoviral IAP repeat containing 2"/>
    <property type="match status" value="1"/>
</dbReference>
<evidence type="ECO:0000256" key="9">
    <source>
        <dbReference type="ARBA" id="ARBA00022703"/>
    </source>
</evidence>
<evidence type="ECO:0000313" key="24">
    <source>
        <dbReference type="Proteomes" id="UP000504627"/>
    </source>
</evidence>
<evidence type="ECO:0000259" key="23">
    <source>
        <dbReference type="PROSITE" id="PS50089"/>
    </source>
</evidence>
<dbReference type="InParanoid" id="A0A7R5KR49"/>
<evidence type="ECO:0000256" key="1">
    <source>
        <dbReference type="ARBA" id="ARBA00000900"/>
    </source>
</evidence>
<dbReference type="GO" id="GO:0061630">
    <property type="term" value="F:ubiquitin protein ligase activity"/>
    <property type="evidence" value="ECO:0007669"/>
    <property type="project" value="UniProtKB-EC"/>
</dbReference>
<protein>
    <recommendedName>
        <fullName evidence="15">E3 ubiquitin-protein ligase XIAP</fullName>
        <ecNumber evidence="4">2.3.2.27</ecNumber>
    </recommendedName>
    <alternativeName>
        <fullName evidence="16">Baculoviral IAP repeat-containing protein 4</fullName>
    </alternativeName>
    <alternativeName>
        <fullName evidence="18">RING-type E3 ubiquitin transferase XIAP</fullName>
    </alternativeName>
    <alternativeName>
        <fullName evidence="17">X-linked inhibitor of apoptosis protein</fullName>
    </alternativeName>
</protein>